<accession>A0A0F9LE81</accession>
<gene>
    <name evidence="2" type="ORF">LCGC14_1225080</name>
</gene>
<dbReference type="AlphaFoldDB" id="A0A0F9LE81"/>
<organism evidence="2">
    <name type="scientific">marine sediment metagenome</name>
    <dbReference type="NCBI Taxonomy" id="412755"/>
    <lineage>
        <taxon>unclassified sequences</taxon>
        <taxon>metagenomes</taxon>
        <taxon>ecological metagenomes</taxon>
    </lineage>
</organism>
<dbReference type="EMBL" id="LAZR01006488">
    <property type="protein sequence ID" value="KKM91783.1"/>
    <property type="molecule type" value="Genomic_DNA"/>
</dbReference>
<evidence type="ECO:0008006" key="3">
    <source>
        <dbReference type="Google" id="ProtNLM"/>
    </source>
</evidence>
<dbReference type="InterPro" id="IPR053716">
    <property type="entry name" value="Flag_assembly_chemotaxis_eff"/>
</dbReference>
<protein>
    <recommendedName>
        <fullName evidence="3">Type III secretion T3S chaperone</fullName>
    </recommendedName>
</protein>
<comment type="caution">
    <text evidence="2">The sequence shown here is derived from an EMBL/GenBank/DDBJ whole genome shotgun (WGS) entry which is preliminary data.</text>
</comment>
<evidence type="ECO:0000256" key="1">
    <source>
        <dbReference type="SAM" id="Coils"/>
    </source>
</evidence>
<sequence length="169" mass="20352">MNAINYPLEDLVKIKQKRFEQAINLVEEKKVLLKREEDILTKVKLAKDKVLKHKEDKLKQLRDALDKGERTDKIMQKKAYLDVVKDNLEIEEKKVKDQQKNVVAAEKELEKARENLKQKQKDIEKLKIHRKQWEKEMKYVERQQEQLVQDEIGSVKHIMKKKEKKKKLK</sequence>
<dbReference type="Pfam" id="PF16789">
    <property type="entry name" value="YscO-like"/>
    <property type="match status" value="1"/>
</dbReference>
<feature type="coiled-coil region" evidence="1">
    <location>
        <begin position="16"/>
        <end position="150"/>
    </location>
</feature>
<name>A0A0F9LE81_9ZZZZ</name>
<keyword evidence="1" id="KW-0175">Coiled coil</keyword>
<proteinExistence type="predicted"/>
<dbReference type="InterPro" id="IPR031869">
    <property type="entry name" value="YscO-like"/>
</dbReference>
<evidence type="ECO:0000313" key="2">
    <source>
        <dbReference type="EMBL" id="KKM91783.1"/>
    </source>
</evidence>
<dbReference type="Gene3D" id="1.10.287.1700">
    <property type="match status" value="1"/>
</dbReference>
<reference evidence="2" key="1">
    <citation type="journal article" date="2015" name="Nature">
        <title>Complex archaea that bridge the gap between prokaryotes and eukaryotes.</title>
        <authorList>
            <person name="Spang A."/>
            <person name="Saw J.H."/>
            <person name="Jorgensen S.L."/>
            <person name="Zaremba-Niedzwiedzka K."/>
            <person name="Martijn J."/>
            <person name="Lind A.E."/>
            <person name="van Eijk R."/>
            <person name="Schleper C."/>
            <person name="Guy L."/>
            <person name="Ettema T.J."/>
        </authorList>
    </citation>
    <scope>NUCLEOTIDE SEQUENCE</scope>
</reference>